<feature type="compositionally biased region" description="Basic and acidic residues" evidence="2">
    <location>
        <begin position="960"/>
        <end position="974"/>
    </location>
</feature>
<accession>A0A8B7NM13</accession>
<proteinExistence type="predicted"/>
<feature type="compositionally biased region" description="Polar residues" evidence="2">
    <location>
        <begin position="554"/>
        <end position="564"/>
    </location>
</feature>
<evidence type="ECO:0000256" key="2">
    <source>
        <dbReference type="SAM" id="MobiDB-lite"/>
    </source>
</evidence>
<feature type="compositionally biased region" description="Basic and acidic residues" evidence="2">
    <location>
        <begin position="743"/>
        <end position="754"/>
    </location>
</feature>
<reference evidence="5" key="1">
    <citation type="submission" date="2025-08" db="UniProtKB">
        <authorList>
            <consortium name="RefSeq"/>
        </authorList>
    </citation>
    <scope>IDENTIFICATION</scope>
</reference>
<dbReference type="Proteomes" id="UP000694843">
    <property type="component" value="Unplaced"/>
</dbReference>
<dbReference type="InterPro" id="IPR001849">
    <property type="entry name" value="PH_domain"/>
</dbReference>
<feature type="region of interest" description="Disordered" evidence="2">
    <location>
        <begin position="1071"/>
        <end position="1096"/>
    </location>
</feature>
<dbReference type="GeneID" id="108671655"/>
<feature type="compositionally biased region" description="Low complexity" evidence="2">
    <location>
        <begin position="909"/>
        <end position="920"/>
    </location>
</feature>
<organism evidence="4 5">
    <name type="scientific">Hyalella azteca</name>
    <name type="common">Amphipod</name>
    <dbReference type="NCBI Taxonomy" id="294128"/>
    <lineage>
        <taxon>Eukaryota</taxon>
        <taxon>Metazoa</taxon>
        <taxon>Ecdysozoa</taxon>
        <taxon>Arthropoda</taxon>
        <taxon>Crustacea</taxon>
        <taxon>Multicrustacea</taxon>
        <taxon>Malacostraca</taxon>
        <taxon>Eumalacostraca</taxon>
        <taxon>Peracarida</taxon>
        <taxon>Amphipoda</taxon>
        <taxon>Senticaudata</taxon>
        <taxon>Talitrida</taxon>
        <taxon>Talitroidea</taxon>
        <taxon>Hyalellidae</taxon>
        <taxon>Hyalella</taxon>
    </lineage>
</organism>
<dbReference type="KEGG" id="hazt:108671655"/>
<gene>
    <name evidence="5" type="primary">LOC108671655</name>
</gene>
<feature type="compositionally biased region" description="Polar residues" evidence="2">
    <location>
        <begin position="946"/>
        <end position="958"/>
    </location>
</feature>
<dbReference type="OrthoDB" id="2157866at2759"/>
<dbReference type="Pfam" id="PF00169">
    <property type="entry name" value="PH"/>
    <property type="match status" value="1"/>
</dbReference>
<feature type="coiled-coil region" evidence="1">
    <location>
        <begin position="582"/>
        <end position="697"/>
    </location>
</feature>
<name>A0A8B7NM13_HYAAZ</name>
<evidence type="ECO:0000313" key="4">
    <source>
        <dbReference type="Proteomes" id="UP000694843"/>
    </source>
</evidence>
<evidence type="ECO:0000256" key="1">
    <source>
        <dbReference type="SAM" id="Coils"/>
    </source>
</evidence>
<evidence type="ECO:0000313" key="5">
    <source>
        <dbReference type="RefSeq" id="XP_018014715.2"/>
    </source>
</evidence>
<dbReference type="Gene3D" id="2.30.29.30">
    <property type="entry name" value="Pleckstrin-homology domain (PH domain)/Phosphotyrosine-binding domain (PTB)"/>
    <property type="match status" value="1"/>
</dbReference>
<dbReference type="InterPro" id="IPR011993">
    <property type="entry name" value="PH-like_dom_sf"/>
</dbReference>
<keyword evidence="1" id="KW-0175">Coiled coil</keyword>
<feature type="region of interest" description="Disordered" evidence="2">
    <location>
        <begin position="716"/>
        <end position="986"/>
    </location>
</feature>
<feature type="region of interest" description="Disordered" evidence="2">
    <location>
        <begin position="530"/>
        <end position="572"/>
    </location>
</feature>
<sequence length="1143" mass="125816">MEVPNAKSHTDVLKRGYLQKLSSRSFPYIPHPWKRKYCVLVKGQLFYYERDDSRGADKGSGVINLEYYDQVVEAGAKEAKKASHAFVITSQDKTFFDPVSNKSFRIFKERVEMLIWIKILKKSIDQIRNNNKTTSVVVADAAAATLSPSSGAASNRQSASAKPSPKITLITNEKTNKDDAEIRGKNVISIADENKTAENKENLQDWAASNERKPKVADSSLRRRKPAAGSRAADAESFETTDSARNFYSLGRKKPEADQTPSGSLGRKQNTKSEKSASDNSEKPVNDMGKSKEIGKKRKADDEGAEDAADMEVVTAGQLESVTKHRVKGPAGRRMPQHRRTLLMKHRASSLSALALPPDASGRDDPSNSFVPWLNRSLDLLGDDDLAHPSRNSQPAMGYRYSEPEDYDEMALMYDPQSVAFGNNISFDDNSMGIYIDDGFSNQNLSTGGIPPPLPPRMESRMEFVPGTTQNPFQMHQRNQLQQHLQQMHYQTSLMQNQNQISSPFGTTQEEKTMNRKSQPDMELFVSSYSEDNSCEGPQPHAEAGPMPRRLPHQQGTKSGPNQQRQRKGLSQPDMARFTEAVRNLQKHVVELDQAVNEITKEVEDSKSDLSIVKMSLVSVKKDKEKLHDAISIVSQEAAKMKEQVSSSLKEAERLQKTATAALLIAEKAKTDQQNLKKEYENLLRHMKSTITALKKEALKASISAPSTLIYQKLHGDSSDRDDEEEGCDNDNESVEEENDGDDDKKRKSKENTGKKQGFFSRPSSIISGLTGRSSLTKSTPSLDAPEKDKNKDSANSPNKNREKRDKDKSLKAETRLIEKNAKKDNFKTTKGPLERGQKLARHMSDDFPMIDGTTSPLTISPAPSKKDLSSMMGPQDHNLAEPISSPAGASRPRKLNLKPQKSGNSGASSPDSPTRTTSPFDVPKMTLNGRAASPTGFAIHRPGSTPGSLSRQGSMTTVPEDRAIDTRAYDNRPSDPPPPPPTNRVFAISRQSSSPNIATQKSNTSILTKQRSLGVLLEEAKSPISRQSSTVSMIDDRPIVDQTLPMSPAASLLSFQGSWSTTSLNRPDSAIGFNESDEFPRSVTSPKLRPRGPLEQVAGTVLAGSNLQASAVHPLDESGIEPPLATSSLKKRKKVKTDPVLA</sequence>
<dbReference type="RefSeq" id="XP_018014715.2">
    <property type="nucleotide sequence ID" value="XM_018159226.2"/>
</dbReference>
<feature type="compositionally biased region" description="Polar residues" evidence="2">
    <location>
        <begin position="147"/>
        <end position="161"/>
    </location>
</feature>
<feature type="region of interest" description="Disordered" evidence="2">
    <location>
        <begin position="203"/>
        <end position="313"/>
    </location>
</feature>
<evidence type="ECO:0000259" key="3">
    <source>
        <dbReference type="PROSITE" id="PS50003"/>
    </source>
</evidence>
<feature type="region of interest" description="Disordered" evidence="2">
    <location>
        <begin position="147"/>
        <end position="167"/>
    </location>
</feature>
<feature type="compositionally biased region" description="Basic and acidic residues" evidence="2">
    <location>
        <begin position="800"/>
        <end position="846"/>
    </location>
</feature>
<feature type="compositionally biased region" description="Acidic residues" evidence="2">
    <location>
        <begin position="720"/>
        <end position="742"/>
    </location>
</feature>
<dbReference type="PROSITE" id="PS50003">
    <property type="entry name" value="PH_DOMAIN"/>
    <property type="match status" value="1"/>
</dbReference>
<keyword evidence="4" id="KW-1185">Reference proteome</keyword>
<protein>
    <submittedName>
        <fullName evidence="5">Uncharacterized protein LOC108671655</fullName>
    </submittedName>
</protein>
<feature type="region of interest" description="Disordered" evidence="2">
    <location>
        <begin position="1112"/>
        <end position="1143"/>
    </location>
</feature>
<feature type="domain" description="PH" evidence="3">
    <location>
        <begin position="11"/>
        <end position="125"/>
    </location>
</feature>
<feature type="compositionally biased region" description="Basic and acidic residues" evidence="2">
    <location>
        <begin position="271"/>
        <end position="302"/>
    </location>
</feature>
<feature type="compositionally biased region" description="Polar residues" evidence="2">
    <location>
        <begin position="762"/>
        <end position="782"/>
    </location>
</feature>
<dbReference type="SUPFAM" id="SSF50729">
    <property type="entry name" value="PH domain-like"/>
    <property type="match status" value="1"/>
</dbReference>
<dbReference type="SMART" id="SM00233">
    <property type="entry name" value="PH"/>
    <property type="match status" value="1"/>
</dbReference>
<dbReference type="AlphaFoldDB" id="A0A8B7NM13"/>